<gene>
    <name evidence="5" type="ORF">OSO01_32560</name>
</gene>
<dbReference type="AlphaFoldDB" id="A0A511ZM55"/>
<dbReference type="Proteomes" id="UP000321558">
    <property type="component" value="Unassembled WGS sequence"/>
</dbReference>
<dbReference type="PANTHER" id="PTHR42789:SF1">
    <property type="entry name" value="D-ISOMER SPECIFIC 2-HYDROXYACID DEHYDROGENASE FAMILY PROTEIN (AFU_ORTHOLOGUE AFUA_6G10090)"/>
    <property type="match status" value="1"/>
</dbReference>
<dbReference type="SUPFAM" id="SSF51735">
    <property type="entry name" value="NAD(P)-binding Rossmann-fold domains"/>
    <property type="match status" value="1"/>
</dbReference>
<keyword evidence="3" id="KW-0520">NAD</keyword>
<evidence type="ECO:0000313" key="6">
    <source>
        <dbReference type="Proteomes" id="UP000321558"/>
    </source>
</evidence>
<comment type="similarity">
    <text evidence="1">Belongs to the D-isomer specific 2-hydroxyacid dehydrogenase family.</text>
</comment>
<protein>
    <recommendedName>
        <fullName evidence="4">D-isomer specific 2-hydroxyacid dehydrogenase NAD-binding domain-containing protein</fullName>
    </recommendedName>
</protein>
<evidence type="ECO:0000256" key="1">
    <source>
        <dbReference type="ARBA" id="ARBA00005854"/>
    </source>
</evidence>
<reference evidence="5 6" key="1">
    <citation type="submission" date="2019-07" db="EMBL/GenBank/DDBJ databases">
        <title>Whole genome shotgun sequence of Oceanobacillus sojae NBRC 105379.</title>
        <authorList>
            <person name="Hosoyama A."/>
            <person name="Uohara A."/>
            <person name="Ohji S."/>
            <person name="Ichikawa N."/>
        </authorList>
    </citation>
    <scope>NUCLEOTIDE SEQUENCE [LARGE SCALE GENOMIC DNA]</scope>
    <source>
        <strain evidence="5 6">NBRC 105379</strain>
    </source>
</reference>
<accession>A0A511ZM55</accession>
<dbReference type="OrthoDB" id="9805416at2"/>
<comment type="caution">
    <text evidence="5">The sequence shown here is derived from an EMBL/GenBank/DDBJ whole genome shotgun (WGS) entry which is preliminary data.</text>
</comment>
<dbReference type="GO" id="GO:0051287">
    <property type="term" value="F:NAD binding"/>
    <property type="evidence" value="ECO:0007669"/>
    <property type="project" value="InterPro"/>
</dbReference>
<feature type="domain" description="D-isomer specific 2-hydroxyacid dehydrogenase NAD-binding" evidence="4">
    <location>
        <begin position="135"/>
        <end position="315"/>
    </location>
</feature>
<name>A0A511ZM55_9BACI</name>
<evidence type="ECO:0000256" key="2">
    <source>
        <dbReference type="ARBA" id="ARBA00023002"/>
    </source>
</evidence>
<dbReference type="CDD" id="cd12171">
    <property type="entry name" value="2-Hacid_dh_10"/>
    <property type="match status" value="1"/>
</dbReference>
<evidence type="ECO:0000313" key="5">
    <source>
        <dbReference type="EMBL" id="GEN88517.1"/>
    </source>
</evidence>
<dbReference type="RefSeq" id="WP_147211466.1">
    <property type="nucleotide sequence ID" value="NZ_BJYM01000014.1"/>
</dbReference>
<dbReference type="PANTHER" id="PTHR42789">
    <property type="entry name" value="D-ISOMER SPECIFIC 2-HYDROXYACID DEHYDROGENASE FAMILY PROTEIN (AFU_ORTHOLOGUE AFUA_6G10090)"/>
    <property type="match status" value="1"/>
</dbReference>
<dbReference type="GO" id="GO:0016616">
    <property type="term" value="F:oxidoreductase activity, acting on the CH-OH group of donors, NAD or NADP as acceptor"/>
    <property type="evidence" value="ECO:0007669"/>
    <property type="project" value="InterPro"/>
</dbReference>
<evidence type="ECO:0000256" key="3">
    <source>
        <dbReference type="ARBA" id="ARBA00023027"/>
    </source>
</evidence>
<dbReference type="InterPro" id="IPR050857">
    <property type="entry name" value="D-2-hydroxyacid_DH"/>
</dbReference>
<dbReference type="InterPro" id="IPR036291">
    <property type="entry name" value="NAD(P)-bd_dom_sf"/>
</dbReference>
<dbReference type="Gene3D" id="3.40.50.720">
    <property type="entry name" value="NAD(P)-binding Rossmann-like Domain"/>
    <property type="match status" value="2"/>
</dbReference>
<sequence length="350" mass="39217">MKKIIVVGDALVSSETLEDAAYQLDLDEPVEVKRFEWYSNLQKEQFQEKILQIETGGSEAVDIPEGILEEIPTADYLLVHIAPISEEMIQAAEKLKFIGTCRGGLEHIHLEACDRKQIPVIHVIRNAEPVADFTLGLMLAETRNIARSHHYIKQGKWVKAFANDPYKKTLSQHTVGLLGLGYIGKLVLKRLNGLGVNVIAYDPYVDAEKLKREDLRAKLVGLEDLFRQSDILSIHARLTDETENLVNKSYLQLMKPSSYIINSARAGLVNREDLLNVLKEGAIAGAALDVAWTEPLEENDDFLSLENVTMTSHIAGDTVDAIPRSPYLLRDVLNDYLKKGMSDMLVNLKE</sequence>
<dbReference type="EMBL" id="BJYM01000014">
    <property type="protein sequence ID" value="GEN88517.1"/>
    <property type="molecule type" value="Genomic_DNA"/>
</dbReference>
<dbReference type="Pfam" id="PF02826">
    <property type="entry name" value="2-Hacid_dh_C"/>
    <property type="match status" value="1"/>
</dbReference>
<keyword evidence="2" id="KW-0560">Oxidoreductase</keyword>
<proteinExistence type="inferred from homology"/>
<evidence type="ECO:0000259" key="4">
    <source>
        <dbReference type="Pfam" id="PF02826"/>
    </source>
</evidence>
<dbReference type="FunFam" id="3.40.50.720:FF:000203">
    <property type="entry name" value="D-3-phosphoglycerate dehydrogenase (SerA)"/>
    <property type="match status" value="1"/>
</dbReference>
<dbReference type="InterPro" id="IPR006140">
    <property type="entry name" value="D-isomer_DH_NAD-bd"/>
</dbReference>
<dbReference type="SUPFAM" id="SSF52283">
    <property type="entry name" value="Formate/glycerate dehydrogenase catalytic domain-like"/>
    <property type="match status" value="1"/>
</dbReference>
<organism evidence="5 6">
    <name type="scientific">Oceanobacillus sojae</name>
    <dbReference type="NCBI Taxonomy" id="582851"/>
    <lineage>
        <taxon>Bacteria</taxon>
        <taxon>Bacillati</taxon>
        <taxon>Bacillota</taxon>
        <taxon>Bacilli</taxon>
        <taxon>Bacillales</taxon>
        <taxon>Bacillaceae</taxon>
        <taxon>Oceanobacillus</taxon>
    </lineage>
</organism>
<keyword evidence="6" id="KW-1185">Reference proteome</keyword>